<feature type="compositionally biased region" description="Polar residues" evidence="3">
    <location>
        <begin position="571"/>
        <end position="583"/>
    </location>
</feature>
<protein>
    <submittedName>
        <fullName evidence="5">Fungal-specific transcription factor domain-containing protein</fullName>
    </submittedName>
</protein>
<dbReference type="SUPFAM" id="SSF57701">
    <property type="entry name" value="Zn2/Cys6 DNA-binding domain"/>
    <property type="match status" value="1"/>
</dbReference>
<evidence type="ECO:0000313" key="5">
    <source>
        <dbReference type="EMBL" id="KAK8874989.1"/>
    </source>
</evidence>
<keyword evidence="6" id="KW-1185">Reference proteome</keyword>
<dbReference type="InterPro" id="IPR001138">
    <property type="entry name" value="Zn2Cys6_DnaBD"/>
</dbReference>
<dbReference type="PANTHER" id="PTHR37534">
    <property type="entry name" value="TRANSCRIPTIONAL ACTIVATOR PROTEIN UGA3"/>
    <property type="match status" value="1"/>
</dbReference>
<dbReference type="PROSITE" id="PS50048">
    <property type="entry name" value="ZN2_CY6_FUNGAL_2"/>
    <property type="match status" value="1"/>
</dbReference>
<name>A0ABR2JB32_9PEZI</name>
<keyword evidence="2" id="KW-0539">Nucleus</keyword>
<comment type="caution">
    <text evidence="5">The sequence shown here is derived from an EMBL/GenBank/DDBJ whole genome shotgun (WGS) entry which is preliminary data.</text>
</comment>
<dbReference type="Proteomes" id="UP001390339">
    <property type="component" value="Unassembled WGS sequence"/>
</dbReference>
<dbReference type="PROSITE" id="PS00354">
    <property type="entry name" value="HMGI_Y"/>
    <property type="match status" value="1"/>
</dbReference>
<organism evidence="5 6">
    <name type="scientific">Apiospora arundinis</name>
    <dbReference type="NCBI Taxonomy" id="335852"/>
    <lineage>
        <taxon>Eukaryota</taxon>
        <taxon>Fungi</taxon>
        <taxon>Dikarya</taxon>
        <taxon>Ascomycota</taxon>
        <taxon>Pezizomycotina</taxon>
        <taxon>Sordariomycetes</taxon>
        <taxon>Xylariomycetidae</taxon>
        <taxon>Amphisphaeriales</taxon>
        <taxon>Apiosporaceae</taxon>
        <taxon>Apiospora</taxon>
    </lineage>
</organism>
<reference evidence="5 6" key="1">
    <citation type="journal article" date="2024" name="IMA Fungus">
        <title>Apiospora arundinis, a panoply of carbohydrate-active enzymes and secondary metabolites.</title>
        <authorList>
            <person name="Sorensen T."/>
            <person name="Petersen C."/>
            <person name="Muurmann A.T."/>
            <person name="Christiansen J.V."/>
            <person name="Brundto M.L."/>
            <person name="Overgaard C.K."/>
            <person name="Boysen A.T."/>
            <person name="Wollenberg R.D."/>
            <person name="Larsen T.O."/>
            <person name="Sorensen J.L."/>
            <person name="Nielsen K.L."/>
            <person name="Sondergaard T.E."/>
        </authorList>
    </citation>
    <scope>NUCLEOTIDE SEQUENCE [LARGE SCALE GENOMIC DNA]</scope>
    <source>
        <strain evidence="5 6">AAU 773</strain>
    </source>
</reference>
<feature type="compositionally biased region" description="Basic residues" evidence="3">
    <location>
        <begin position="152"/>
        <end position="164"/>
    </location>
</feature>
<gene>
    <name evidence="5" type="ORF">PGQ11_005503</name>
</gene>
<accession>A0ABR2JB32</accession>
<dbReference type="Pfam" id="PF11951">
    <property type="entry name" value="Fungal_trans_2"/>
    <property type="match status" value="2"/>
</dbReference>
<comment type="subcellular location">
    <subcellularLocation>
        <location evidence="1">Nucleus</location>
    </subcellularLocation>
</comment>
<dbReference type="Pfam" id="PF00172">
    <property type="entry name" value="Zn_clus"/>
    <property type="match status" value="1"/>
</dbReference>
<feature type="region of interest" description="Disordered" evidence="3">
    <location>
        <begin position="550"/>
        <end position="598"/>
    </location>
</feature>
<evidence type="ECO:0000259" key="4">
    <source>
        <dbReference type="PROSITE" id="PS50048"/>
    </source>
</evidence>
<dbReference type="CDD" id="cd00067">
    <property type="entry name" value="GAL4"/>
    <property type="match status" value="1"/>
</dbReference>
<dbReference type="PANTHER" id="PTHR37534:SF38">
    <property type="entry name" value="ZN(2)-C6 FUNGAL-TYPE DOMAIN-CONTAINING PROTEIN"/>
    <property type="match status" value="1"/>
</dbReference>
<dbReference type="EMBL" id="JAPCWZ010000003">
    <property type="protein sequence ID" value="KAK8874989.1"/>
    <property type="molecule type" value="Genomic_DNA"/>
</dbReference>
<dbReference type="PROSITE" id="PS00463">
    <property type="entry name" value="ZN2_CY6_FUNGAL_1"/>
    <property type="match status" value="1"/>
</dbReference>
<feature type="region of interest" description="Disordered" evidence="3">
    <location>
        <begin position="134"/>
        <end position="168"/>
    </location>
</feature>
<sequence length="701" mass="78589">MDCSSIAMVRNASGLSWTDSQSSTSEDSSSMMLQSSLWSTNTATATRIDTGQLSPISTELDMPLVDTTHCGLPNMIHSATSSCTNDSWGTGYSEGPEQCDAGDDVHWEQDSDDVLTVPKMEPVEDDDFHMDEVKEAPRTPRPSSSTGSTVAKAKRPRGRPRKHPLTPQVSANKIAKGRSKTGCITCRKRKKKCDEAKPRCMNCEKNAVVCEGYNEKTIWKSGREKAEEERRRSLPVITLQPIFKGVETPEDMIFLHHYINHLSGVLTVESQHKNAFKDMLLQMAVEHRGLMHSILSLASEHIDYETPYGAKILESSDRVTKASLQARSDFHHHQAMHTFYEDIGREQSRKADDGTVNLSVRYGQMLCLLLKSIANGSHSGEHRLHLQAYKNLIQDSPPDDSAFLIFITEFFQFYVFADELIRYPQVQVPRLALETWEPWMTIQPARLIGVSDGLFKYLTQITTIRNTIRTNILDRVDPVVDYTSLYRAAEIDAAIRDWTPHWPPGDSRERVGLLYKQMMWVYLFRTIYPPSSSSPLPVMVGQSFGATTCSGNSPPLSPNSPVHHYHESSNSDKGFNSNQASSSHRADSPQPIRYPPHHDSRITVAVDESLAILESFKPSDPVQTLLLIPCLIIGCASFAPSQRSKVQDAVRAVRGYTGLRNCDLLLDVLTMVWQLMDQGEWAQVWDWQGVAHSMGLDFVCA</sequence>
<dbReference type="InterPro" id="IPR036864">
    <property type="entry name" value="Zn2-C6_fun-type_DNA-bd_sf"/>
</dbReference>
<evidence type="ECO:0000256" key="3">
    <source>
        <dbReference type="SAM" id="MobiDB-lite"/>
    </source>
</evidence>
<feature type="compositionally biased region" description="Low complexity" evidence="3">
    <location>
        <begin position="141"/>
        <end position="151"/>
    </location>
</feature>
<proteinExistence type="predicted"/>
<evidence type="ECO:0000256" key="1">
    <source>
        <dbReference type="ARBA" id="ARBA00004123"/>
    </source>
</evidence>
<dbReference type="InterPro" id="IPR000637">
    <property type="entry name" value="HMGI/Y_DNA-bd_CS"/>
</dbReference>
<dbReference type="InterPro" id="IPR021858">
    <property type="entry name" value="Fun_TF"/>
</dbReference>
<evidence type="ECO:0000313" key="6">
    <source>
        <dbReference type="Proteomes" id="UP001390339"/>
    </source>
</evidence>
<feature type="domain" description="Zn(2)-C6 fungal-type" evidence="4">
    <location>
        <begin position="182"/>
        <end position="210"/>
    </location>
</feature>
<dbReference type="Gene3D" id="4.10.240.10">
    <property type="entry name" value="Zn(2)-C6 fungal-type DNA-binding domain"/>
    <property type="match status" value="1"/>
</dbReference>
<evidence type="ECO:0000256" key="2">
    <source>
        <dbReference type="ARBA" id="ARBA00023242"/>
    </source>
</evidence>
<dbReference type="SMART" id="SM00066">
    <property type="entry name" value="GAL4"/>
    <property type="match status" value="1"/>
</dbReference>